<proteinExistence type="predicted"/>
<dbReference type="Proteomes" id="UP000292003">
    <property type="component" value="Unassembled WGS sequence"/>
</dbReference>
<dbReference type="PANTHER" id="PTHR43252">
    <property type="entry name" value="TRANSCRIPTIONAL REGULATOR YQJI"/>
    <property type="match status" value="1"/>
</dbReference>
<gene>
    <name evidence="2" type="ORF">EWH70_06840</name>
</gene>
<dbReference type="SUPFAM" id="SSF46785">
    <property type="entry name" value="Winged helix' DNA-binding domain"/>
    <property type="match status" value="1"/>
</dbReference>
<evidence type="ECO:0000313" key="3">
    <source>
        <dbReference type="Proteomes" id="UP000292003"/>
    </source>
</evidence>
<dbReference type="InterPro" id="IPR036388">
    <property type="entry name" value="WH-like_DNA-bd_sf"/>
</dbReference>
<reference evidence="2 3" key="1">
    <citation type="submission" date="2019-02" db="EMBL/GenBank/DDBJ databases">
        <title>Draft genome sequence of Amycolatopsis sp. 8-3EHSu isolated from roots of Suaeda maritima.</title>
        <authorList>
            <person name="Duangmal K."/>
            <person name="Chantavorakit T."/>
        </authorList>
    </citation>
    <scope>NUCLEOTIDE SEQUENCE [LARGE SCALE GENOMIC DNA]</scope>
    <source>
        <strain evidence="2 3">8-3EHSu</strain>
    </source>
</reference>
<dbReference type="Gene3D" id="1.10.10.10">
    <property type="entry name" value="Winged helix-like DNA-binding domain superfamily/Winged helix DNA-binding domain"/>
    <property type="match status" value="1"/>
</dbReference>
<dbReference type="EMBL" id="SFCC01000003">
    <property type="protein sequence ID" value="RZQ64907.1"/>
    <property type="molecule type" value="Genomic_DNA"/>
</dbReference>
<organism evidence="2 3">
    <name type="scientific">Amycolatopsis suaedae</name>
    <dbReference type="NCBI Taxonomy" id="2510978"/>
    <lineage>
        <taxon>Bacteria</taxon>
        <taxon>Bacillati</taxon>
        <taxon>Actinomycetota</taxon>
        <taxon>Actinomycetes</taxon>
        <taxon>Pseudonocardiales</taxon>
        <taxon>Pseudonocardiaceae</taxon>
        <taxon>Amycolatopsis</taxon>
    </lineage>
</organism>
<dbReference type="Pfam" id="PF03551">
    <property type="entry name" value="PadR"/>
    <property type="match status" value="1"/>
</dbReference>
<name>A0A4Q7JC78_9PSEU</name>
<dbReference type="InterPro" id="IPR005149">
    <property type="entry name" value="Tscrpt_reg_PadR_N"/>
</dbReference>
<accession>A0A4Q7JC78</accession>
<keyword evidence="3" id="KW-1185">Reference proteome</keyword>
<evidence type="ECO:0000259" key="1">
    <source>
        <dbReference type="Pfam" id="PF03551"/>
    </source>
</evidence>
<dbReference type="InterPro" id="IPR036390">
    <property type="entry name" value="WH_DNA-bd_sf"/>
</dbReference>
<dbReference type="PANTHER" id="PTHR43252:SF2">
    <property type="entry name" value="TRANSCRIPTION REGULATOR, PADR-LIKE FAMILY"/>
    <property type="match status" value="1"/>
</dbReference>
<dbReference type="OrthoDB" id="8443918at2"/>
<protein>
    <submittedName>
        <fullName evidence="2">PadR family transcriptional regulator</fullName>
    </submittedName>
</protein>
<feature type="domain" description="Transcription regulator PadR N-terminal" evidence="1">
    <location>
        <begin position="2"/>
        <end position="72"/>
    </location>
</feature>
<sequence length="184" mass="21922">MERPMHPYELGKLLKQRDKNNSIRYRHASLYMVVEQLHRDGSIEAQETVRDGQRPERTVYRLTDAGRAELRERMRELVSVPVKEYPQFEAALALIIVLPPDEVAELLRQRHDALTERAEQLRTFVREATDSADVDGLFLIEHDYRLELIDAERRFLDRFRERILAGDPDFGRFWRQLHQDRQAR</sequence>
<evidence type="ECO:0000313" key="2">
    <source>
        <dbReference type="EMBL" id="RZQ64907.1"/>
    </source>
</evidence>
<dbReference type="AlphaFoldDB" id="A0A4Q7JC78"/>
<comment type="caution">
    <text evidence="2">The sequence shown here is derived from an EMBL/GenBank/DDBJ whole genome shotgun (WGS) entry which is preliminary data.</text>
</comment>